<gene>
    <name evidence="2" type="ORF">WG66_5686</name>
</gene>
<proteinExistence type="predicted"/>
<comment type="caution">
    <text evidence="2">The sequence shown here is derived from an EMBL/GenBank/DDBJ whole genome shotgun (WGS) entry which is preliminary data.</text>
</comment>
<accession>A0A0W0FZS3</accession>
<dbReference type="EMBL" id="LATX01001428">
    <property type="protein sequence ID" value="KTB41736.1"/>
    <property type="molecule type" value="Genomic_DNA"/>
</dbReference>
<dbReference type="Proteomes" id="UP000054988">
    <property type="component" value="Unassembled WGS sequence"/>
</dbReference>
<reference evidence="2 3" key="1">
    <citation type="submission" date="2015-12" db="EMBL/GenBank/DDBJ databases">
        <title>Draft genome sequence of Moniliophthora roreri, the causal agent of frosty pod rot of cacao.</title>
        <authorList>
            <person name="Aime M.C."/>
            <person name="Diaz-Valderrama J.R."/>
            <person name="Kijpornyongpan T."/>
            <person name="Phillips-Mora W."/>
        </authorList>
    </citation>
    <scope>NUCLEOTIDE SEQUENCE [LARGE SCALE GENOMIC DNA]</scope>
    <source>
        <strain evidence="2 3">MCA 2952</strain>
    </source>
</reference>
<sequence length="499" mass="55894">MSNSNQQCIPQVSLADNTVQIRNSDDGVGIPVYSYHPLELLEPIQVFDTSVGNTSGLSVVPIFNGDDFREWKRKVLAYLNLAKVAYALTNTMPVTVGEGASAVTPDMEVVKEWKTSNAQALGLFRLKLSPTLQWIIKDTAKATWDALKAEYDVPRQNPDHSANLIRQCVAKLSENDFPVPSNFQAMFLLNSLSKSYEGVKTQMFVSNKGKDLTFNNILPFIKQEYNRRHIDGVAAYATRISGVQRYTGQSPNWNRQKKFHSHNPNPNSGKNINQNQNSGNKGNKSKQPAQPQQNQQKSDGKKNNKKKSNKKGKGKKPNAAISVMMAEITDLPQKEEPQIPKEEKPSDNGKVPTRCINHFCTSPDKTIYGIFTTGRNRKTWQKILQKAVLVRLPIDKKAYAFLQGDFQLSRTFTVLETDKIPSKTPPITQEEVNIGDVFLSESFENIFGNLPSGKHLMMHKYPNQIQEQTTSQIGPWSCHEEMVTIHGSQNSGPDSEIST</sequence>
<dbReference type="AlphaFoldDB" id="A0A0W0FZS3"/>
<feature type="compositionally biased region" description="Basic and acidic residues" evidence="1">
    <location>
        <begin position="332"/>
        <end position="347"/>
    </location>
</feature>
<organism evidence="2 3">
    <name type="scientific">Moniliophthora roreri</name>
    <name type="common">Frosty pod rot fungus</name>
    <name type="synonym">Monilia roreri</name>
    <dbReference type="NCBI Taxonomy" id="221103"/>
    <lineage>
        <taxon>Eukaryota</taxon>
        <taxon>Fungi</taxon>
        <taxon>Dikarya</taxon>
        <taxon>Basidiomycota</taxon>
        <taxon>Agaricomycotina</taxon>
        <taxon>Agaricomycetes</taxon>
        <taxon>Agaricomycetidae</taxon>
        <taxon>Agaricales</taxon>
        <taxon>Marasmiineae</taxon>
        <taxon>Marasmiaceae</taxon>
        <taxon>Moniliophthora</taxon>
    </lineage>
</organism>
<feature type="compositionally biased region" description="Low complexity" evidence="1">
    <location>
        <begin position="263"/>
        <end position="297"/>
    </location>
</feature>
<evidence type="ECO:0000313" key="2">
    <source>
        <dbReference type="EMBL" id="KTB41736.1"/>
    </source>
</evidence>
<feature type="compositionally biased region" description="Basic residues" evidence="1">
    <location>
        <begin position="303"/>
        <end position="316"/>
    </location>
</feature>
<feature type="region of interest" description="Disordered" evidence="1">
    <location>
        <begin position="331"/>
        <end position="350"/>
    </location>
</feature>
<name>A0A0W0FZS3_MONRR</name>
<feature type="region of interest" description="Disordered" evidence="1">
    <location>
        <begin position="247"/>
        <end position="320"/>
    </location>
</feature>
<evidence type="ECO:0000256" key="1">
    <source>
        <dbReference type="SAM" id="MobiDB-lite"/>
    </source>
</evidence>
<evidence type="ECO:0000313" key="3">
    <source>
        <dbReference type="Proteomes" id="UP000054988"/>
    </source>
</evidence>
<protein>
    <submittedName>
        <fullName evidence="2">Uncharacterized protein</fullName>
    </submittedName>
</protein>